<dbReference type="eggNOG" id="ENOG502S8YG">
    <property type="taxonomic scope" value="Eukaryota"/>
</dbReference>
<keyword evidence="5" id="KW-0862">Zinc</keyword>
<evidence type="ECO:0000256" key="6">
    <source>
        <dbReference type="SAM" id="MobiDB-lite"/>
    </source>
</evidence>
<gene>
    <name evidence="7" type="ORF">MICPUN_112690</name>
</gene>
<evidence type="ECO:0000256" key="3">
    <source>
        <dbReference type="ARBA" id="ARBA00022771"/>
    </source>
</evidence>
<dbReference type="KEGG" id="mis:MICPUN_112690"/>
<dbReference type="Pfam" id="PF26200">
    <property type="entry name" value="Rcat_RNF216"/>
    <property type="match status" value="1"/>
</dbReference>
<dbReference type="PANTHER" id="PTHR22770">
    <property type="entry name" value="UBIQUITIN CONJUGATING ENZYME 7 INTERACTING PROTEIN-RELATED"/>
    <property type="match status" value="1"/>
</dbReference>
<dbReference type="InterPro" id="IPR013083">
    <property type="entry name" value="Znf_RING/FYVE/PHD"/>
</dbReference>
<evidence type="ECO:0000256" key="5">
    <source>
        <dbReference type="ARBA" id="ARBA00022833"/>
    </source>
</evidence>
<evidence type="ECO:0000256" key="2">
    <source>
        <dbReference type="ARBA" id="ARBA00022723"/>
    </source>
</evidence>
<dbReference type="Gene3D" id="3.30.40.10">
    <property type="entry name" value="Zinc/RING finger domain, C3HC4 (zinc finger)"/>
    <property type="match status" value="1"/>
</dbReference>
<keyword evidence="3" id="KW-0863">Zinc-finger</keyword>
<feature type="compositionally biased region" description="Low complexity" evidence="6">
    <location>
        <begin position="522"/>
        <end position="539"/>
    </location>
</feature>
<keyword evidence="8" id="KW-1185">Reference proteome</keyword>
<dbReference type="EMBL" id="CP001330">
    <property type="protein sequence ID" value="ACO66610.1"/>
    <property type="molecule type" value="Genomic_DNA"/>
</dbReference>
<dbReference type="SUPFAM" id="SSF57850">
    <property type="entry name" value="RING/U-box"/>
    <property type="match status" value="1"/>
</dbReference>
<dbReference type="GeneID" id="8247487"/>
<feature type="compositionally biased region" description="Low complexity" evidence="6">
    <location>
        <begin position="294"/>
        <end position="305"/>
    </location>
</feature>
<accession>C1EEY5</accession>
<dbReference type="InterPro" id="IPR051628">
    <property type="entry name" value="LUBAC_E3_Ligases"/>
</dbReference>
<sequence>MAEQKTCTICFTDGPVTEGVCCPHAHYTCADCFDAHVRNEAGKDLALLAKCDGRILCPRNTAANTDADRCDAPHFPDKDIAAAVSNDTFEAYLDARSKLRERQVAEEMEAQMEARLQLERERAKRGAGKEEKLRVAKEHVIEHILTLACPRCKQAFVDFDGCFALKCSRCAAAFCAYCLADCGRDAHQHVGSCPEGQASVKAAKKQKGVGGRAIGNMPATVYGTKEAFDVAQKRRRCRYLALYLEKLDADGQRELIKALAMELRDLDIAEKDVRHWQKKEAKAMQDRAVAQSNAAARQAPRPAQGGAHGGRRRGAAARGILDGAFHVVNFGREQLENGIFDAIFGHRPAPPGGVPGGGIHAANAAAAVPGFVPPAPAPRGGARRRRDQAQLREHIRHIPAMNDDEFEDLLAAGFFDQPPPPGGPPGLRGRAPPGAPNGGPAPGELPEGVIGPIRRARMERKKREAEERANAPPVVVDLSGRRASGGGASGGAVTVTVDLVTGEETRSGAGSPATKRNRSRRSSGAAPAGGSDAVVVDLT</sequence>
<evidence type="ECO:0000256" key="4">
    <source>
        <dbReference type="ARBA" id="ARBA00022786"/>
    </source>
</evidence>
<evidence type="ECO:0000313" key="8">
    <source>
        <dbReference type="Proteomes" id="UP000002009"/>
    </source>
</evidence>
<dbReference type="InParanoid" id="C1EEY5"/>
<protein>
    <submittedName>
        <fullName evidence="7">Uncharacterized protein</fullName>
    </submittedName>
</protein>
<dbReference type="GO" id="GO:0008270">
    <property type="term" value="F:zinc ion binding"/>
    <property type="evidence" value="ECO:0007669"/>
    <property type="project" value="UniProtKB-KW"/>
</dbReference>
<evidence type="ECO:0000256" key="1">
    <source>
        <dbReference type="ARBA" id="ARBA00004906"/>
    </source>
</evidence>
<dbReference type="OrthoDB" id="154395at2759"/>
<dbReference type="RefSeq" id="XP_002505352.1">
    <property type="nucleotide sequence ID" value="XM_002505306.1"/>
</dbReference>
<organism evidence="7 8">
    <name type="scientific">Micromonas commoda (strain RCC299 / NOUM17 / CCMP2709)</name>
    <name type="common">Picoplanktonic green alga</name>
    <dbReference type="NCBI Taxonomy" id="296587"/>
    <lineage>
        <taxon>Eukaryota</taxon>
        <taxon>Viridiplantae</taxon>
        <taxon>Chlorophyta</taxon>
        <taxon>Mamiellophyceae</taxon>
        <taxon>Mamiellales</taxon>
        <taxon>Mamiellaceae</taxon>
        <taxon>Micromonas</taxon>
    </lineage>
</organism>
<feature type="region of interest" description="Disordered" evidence="6">
    <location>
        <begin position="412"/>
        <end position="539"/>
    </location>
</feature>
<name>C1EEY5_MICCC</name>
<proteinExistence type="predicted"/>
<evidence type="ECO:0000313" key="7">
    <source>
        <dbReference type="EMBL" id="ACO66610.1"/>
    </source>
</evidence>
<comment type="pathway">
    <text evidence="1">Protein modification; protein ubiquitination.</text>
</comment>
<reference evidence="7 8" key="1">
    <citation type="journal article" date="2009" name="Science">
        <title>Green evolution and dynamic adaptations revealed by genomes of the marine picoeukaryotes Micromonas.</title>
        <authorList>
            <person name="Worden A.Z."/>
            <person name="Lee J.H."/>
            <person name="Mock T."/>
            <person name="Rouze P."/>
            <person name="Simmons M.P."/>
            <person name="Aerts A.L."/>
            <person name="Allen A.E."/>
            <person name="Cuvelier M.L."/>
            <person name="Derelle E."/>
            <person name="Everett M.V."/>
            <person name="Foulon E."/>
            <person name="Grimwood J."/>
            <person name="Gundlach H."/>
            <person name="Henrissat B."/>
            <person name="Napoli C."/>
            <person name="McDonald S.M."/>
            <person name="Parker M.S."/>
            <person name="Rombauts S."/>
            <person name="Salamov A."/>
            <person name="Von Dassow P."/>
            <person name="Badger J.H."/>
            <person name="Coutinho P.M."/>
            <person name="Demir E."/>
            <person name="Dubchak I."/>
            <person name="Gentemann C."/>
            <person name="Eikrem W."/>
            <person name="Gready J.E."/>
            <person name="John U."/>
            <person name="Lanier W."/>
            <person name="Lindquist E.A."/>
            <person name="Lucas S."/>
            <person name="Mayer K.F."/>
            <person name="Moreau H."/>
            <person name="Not F."/>
            <person name="Otillar R."/>
            <person name="Panaud O."/>
            <person name="Pangilinan J."/>
            <person name="Paulsen I."/>
            <person name="Piegu B."/>
            <person name="Poliakov A."/>
            <person name="Robbens S."/>
            <person name="Schmutz J."/>
            <person name="Toulza E."/>
            <person name="Wyss T."/>
            <person name="Zelensky A."/>
            <person name="Zhou K."/>
            <person name="Armbrust E.V."/>
            <person name="Bhattacharya D."/>
            <person name="Goodenough U.W."/>
            <person name="Van de Peer Y."/>
            <person name="Grigoriev I.V."/>
        </authorList>
    </citation>
    <scope>NUCLEOTIDE SEQUENCE [LARGE SCALE GENOMIC DNA]</scope>
    <source>
        <strain evidence="8">RCC299 / NOUM17</strain>
    </source>
</reference>
<feature type="region of interest" description="Disordered" evidence="6">
    <location>
        <begin position="286"/>
        <end position="314"/>
    </location>
</feature>
<keyword evidence="2" id="KW-0479">Metal-binding</keyword>
<dbReference type="Gene3D" id="1.20.120.1750">
    <property type="match status" value="1"/>
</dbReference>
<keyword evidence="4" id="KW-0833">Ubl conjugation pathway</keyword>
<dbReference type="AlphaFoldDB" id="C1EEY5"/>
<dbReference type="Proteomes" id="UP000002009">
    <property type="component" value="Chromosome 11"/>
</dbReference>